<keyword evidence="2" id="KW-1185">Reference proteome</keyword>
<dbReference type="Proteomes" id="UP000887566">
    <property type="component" value="Unplaced"/>
</dbReference>
<dbReference type="SUPFAM" id="SSF54695">
    <property type="entry name" value="POZ domain"/>
    <property type="match status" value="1"/>
</dbReference>
<dbReference type="Pfam" id="PF03931">
    <property type="entry name" value="Skp1_POZ"/>
    <property type="match status" value="1"/>
</dbReference>
<feature type="domain" description="SKP1 component POZ" evidence="1">
    <location>
        <begin position="20"/>
        <end position="74"/>
    </location>
</feature>
<evidence type="ECO:0000313" key="2">
    <source>
        <dbReference type="Proteomes" id="UP000887566"/>
    </source>
</evidence>
<dbReference type="WBParaSite" id="PSAMB.scaffold467size70330.g6231.t1">
    <property type="protein sequence ID" value="PSAMB.scaffold467size70330.g6231.t1"/>
    <property type="gene ID" value="PSAMB.scaffold467size70330.g6231"/>
</dbReference>
<accession>A0A914WLU7</accession>
<reference evidence="3" key="1">
    <citation type="submission" date="2022-11" db="UniProtKB">
        <authorList>
            <consortium name="WormBaseParasite"/>
        </authorList>
    </citation>
    <scope>IDENTIFICATION</scope>
</reference>
<evidence type="ECO:0000313" key="3">
    <source>
        <dbReference type="WBParaSite" id="PSAMB.scaffold467size70330.g6231.t1"/>
    </source>
</evidence>
<evidence type="ECO:0000259" key="1">
    <source>
        <dbReference type="Pfam" id="PF03931"/>
    </source>
</evidence>
<dbReference type="InterPro" id="IPR011333">
    <property type="entry name" value="SKP1/BTB/POZ_sf"/>
</dbReference>
<dbReference type="AlphaFoldDB" id="A0A914WLU7"/>
<proteinExistence type="predicted"/>
<sequence length="74" mass="7831">MAEAAELADVAQQPTSSIDKIRLDSNDGQQFIVSRKAAELSKTIKTMLADLDGETSLECGIPLPNVDGATLTLI</sequence>
<organism evidence="2 3">
    <name type="scientific">Plectus sambesii</name>
    <dbReference type="NCBI Taxonomy" id="2011161"/>
    <lineage>
        <taxon>Eukaryota</taxon>
        <taxon>Metazoa</taxon>
        <taxon>Ecdysozoa</taxon>
        <taxon>Nematoda</taxon>
        <taxon>Chromadorea</taxon>
        <taxon>Plectida</taxon>
        <taxon>Plectina</taxon>
        <taxon>Plectoidea</taxon>
        <taxon>Plectidae</taxon>
        <taxon>Plectus</taxon>
    </lineage>
</organism>
<dbReference type="Gene3D" id="3.30.710.10">
    <property type="entry name" value="Potassium Channel Kv1.1, Chain A"/>
    <property type="match status" value="1"/>
</dbReference>
<dbReference type="GO" id="GO:0006511">
    <property type="term" value="P:ubiquitin-dependent protein catabolic process"/>
    <property type="evidence" value="ECO:0007669"/>
    <property type="project" value="InterPro"/>
</dbReference>
<name>A0A914WLU7_9BILA</name>
<protein>
    <submittedName>
        <fullName evidence="3">SKP1 component POZ domain-containing protein</fullName>
    </submittedName>
</protein>
<dbReference type="InterPro" id="IPR016073">
    <property type="entry name" value="Skp1_comp_POZ"/>
</dbReference>